<accession>A0A9D2TFQ6</accession>
<dbReference type="GO" id="GO:0008757">
    <property type="term" value="F:S-adenosylmethionine-dependent methyltransferase activity"/>
    <property type="evidence" value="ECO:0007669"/>
    <property type="project" value="InterPro"/>
</dbReference>
<dbReference type="Proteomes" id="UP000823863">
    <property type="component" value="Unassembled WGS sequence"/>
</dbReference>
<dbReference type="PANTHER" id="PTHR45277">
    <property type="entry name" value="EXPRESSED PROTEIN"/>
    <property type="match status" value="1"/>
</dbReference>
<dbReference type="EMBL" id="DWWB01000052">
    <property type="protein sequence ID" value="HJC66837.1"/>
    <property type="molecule type" value="Genomic_DNA"/>
</dbReference>
<feature type="domain" description="Methyltransferase type 11" evidence="1">
    <location>
        <begin position="48"/>
        <end position="153"/>
    </location>
</feature>
<evidence type="ECO:0000313" key="2">
    <source>
        <dbReference type="EMBL" id="HJC66837.1"/>
    </source>
</evidence>
<dbReference type="SUPFAM" id="SSF53335">
    <property type="entry name" value="S-adenosyl-L-methionine-dependent methyltransferases"/>
    <property type="match status" value="1"/>
</dbReference>
<proteinExistence type="predicted"/>
<gene>
    <name evidence="2" type="ORF">H9931_08985</name>
</gene>
<keyword evidence="2" id="KW-0808">Transferase</keyword>
<dbReference type="GO" id="GO:0032259">
    <property type="term" value="P:methylation"/>
    <property type="evidence" value="ECO:0007669"/>
    <property type="project" value="UniProtKB-KW"/>
</dbReference>
<name>A0A9D2TFQ6_9FIRM</name>
<reference evidence="2" key="1">
    <citation type="journal article" date="2021" name="PeerJ">
        <title>Extensive microbial diversity within the chicken gut microbiome revealed by metagenomics and culture.</title>
        <authorList>
            <person name="Gilroy R."/>
            <person name="Ravi A."/>
            <person name="Getino M."/>
            <person name="Pursley I."/>
            <person name="Horton D.L."/>
            <person name="Alikhan N.F."/>
            <person name="Baker D."/>
            <person name="Gharbi K."/>
            <person name="Hall N."/>
            <person name="Watson M."/>
            <person name="Adriaenssens E.M."/>
            <person name="Foster-Nyarko E."/>
            <person name="Jarju S."/>
            <person name="Secka A."/>
            <person name="Antonio M."/>
            <person name="Oren A."/>
            <person name="Chaudhuri R.R."/>
            <person name="La Ragione R."/>
            <person name="Hildebrand F."/>
            <person name="Pallen M.J."/>
        </authorList>
    </citation>
    <scope>NUCLEOTIDE SEQUENCE</scope>
    <source>
        <strain evidence="2">CHK198-12963</strain>
    </source>
</reference>
<evidence type="ECO:0000259" key="1">
    <source>
        <dbReference type="Pfam" id="PF08241"/>
    </source>
</evidence>
<sequence length="214" mass="24662">ILLAAFLVLWLYMLRCRLLFDFNHGGLMGKIHQHLLNHLDWSGRGTLLDIGCGSGALTNRCAKAFPQALAVGIDFWGKEWSYAKEQCEQNAAIEGVQNRVSFQKGDAAHLDFPDESFDAVVSNFVFHEVRSEKDKRKVVREALRVLKKGGSFSLQDLFSQEKLYGNMEEFADELRREGFQEVHYIPFIERERWIPRYVQAPWMLYGVGLLYGKK</sequence>
<dbReference type="PANTHER" id="PTHR45277:SF1">
    <property type="entry name" value="EXPRESSED PROTEIN"/>
    <property type="match status" value="1"/>
</dbReference>
<feature type="non-terminal residue" evidence="2">
    <location>
        <position position="1"/>
    </location>
</feature>
<dbReference type="CDD" id="cd02440">
    <property type="entry name" value="AdoMet_MTases"/>
    <property type="match status" value="1"/>
</dbReference>
<comment type="caution">
    <text evidence="2">The sequence shown here is derived from an EMBL/GenBank/DDBJ whole genome shotgun (WGS) entry which is preliminary data.</text>
</comment>
<reference evidence="2" key="2">
    <citation type="submission" date="2021-04" db="EMBL/GenBank/DDBJ databases">
        <authorList>
            <person name="Gilroy R."/>
        </authorList>
    </citation>
    <scope>NUCLEOTIDE SEQUENCE</scope>
    <source>
        <strain evidence="2">CHK198-12963</strain>
    </source>
</reference>
<dbReference type="InterPro" id="IPR029063">
    <property type="entry name" value="SAM-dependent_MTases_sf"/>
</dbReference>
<evidence type="ECO:0000313" key="3">
    <source>
        <dbReference type="Proteomes" id="UP000823863"/>
    </source>
</evidence>
<organism evidence="2 3">
    <name type="scientific">Candidatus Enterocloster excrementigallinarum</name>
    <dbReference type="NCBI Taxonomy" id="2838558"/>
    <lineage>
        <taxon>Bacteria</taxon>
        <taxon>Bacillati</taxon>
        <taxon>Bacillota</taxon>
        <taxon>Clostridia</taxon>
        <taxon>Lachnospirales</taxon>
        <taxon>Lachnospiraceae</taxon>
        <taxon>Enterocloster</taxon>
    </lineage>
</organism>
<dbReference type="InterPro" id="IPR013216">
    <property type="entry name" value="Methyltransf_11"/>
</dbReference>
<keyword evidence="2" id="KW-0489">Methyltransferase</keyword>
<dbReference type="AlphaFoldDB" id="A0A9D2TFQ6"/>
<dbReference type="Gene3D" id="3.40.50.150">
    <property type="entry name" value="Vaccinia Virus protein VP39"/>
    <property type="match status" value="1"/>
</dbReference>
<protein>
    <submittedName>
        <fullName evidence="2">Class I SAM-dependent methyltransferase</fullName>
    </submittedName>
</protein>
<dbReference type="Pfam" id="PF08241">
    <property type="entry name" value="Methyltransf_11"/>
    <property type="match status" value="1"/>
</dbReference>